<protein>
    <submittedName>
        <fullName evidence="1">Uncharacterized protein</fullName>
    </submittedName>
</protein>
<dbReference type="OrthoDB" id="9981726at2"/>
<evidence type="ECO:0000313" key="1">
    <source>
        <dbReference type="EMBL" id="APZ92713.1"/>
    </source>
</evidence>
<dbReference type="STRING" id="1891926.Fuma_02325"/>
<name>A0A1P8WF96_9PLAN</name>
<evidence type="ECO:0000313" key="2">
    <source>
        <dbReference type="Proteomes" id="UP000187735"/>
    </source>
</evidence>
<sequence length="69" mass="7547">MADDSQTDGILAKPLQPGAFRICTTCRAWFALKLVAQRDDECQGSITSYRCKKCGASFDFADHHPPAAI</sequence>
<dbReference type="KEGG" id="fmr:Fuma_02325"/>
<dbReference type="EMBL" id="CP017641">
    <property type="protein sequence ID" value="APZ92713.1"/>
    <property type="molecule type" value="Genomic_DNA"/>
</dbReference>
<accession>A0A1P8WF96</accession>
<keyword evidence="2" id="KW-1185">Reference proteome</keyword>
<reference evidence="1 2" key="1">
    <citation type="journal article" date="2016" name="Front. Microbiol.">
        <title>Fuerstia marisgermanicae gen. nov., sp. nov., an Unusual Member of the Phylum Planctomycetes from the German Wadden Sea.</title>
        <authorList>
            <person name="Kohn T."/>
            <person name="Heuer A."/>
            <person name="Jogler M."/>
            <person name="Vollmers J."/>
            <person name="Boedeker C."/>
            <person name="Bunk B."/>
            <person name="Rast P."/>
            <person name="Borchert D."/>
            <person name="Glockner I."/>
            <person name="Freese H.M."/>
            <person name="Klenk H.P."/>
            <person name="Overmann J."/>
            <person name="Kaster A.K."/>
            <person name="Rohde M."/>
            <person name="Wiegand S."/>
            <person name="Jogler C."/>
        </authorList>
    </citation>
    <scope>NUCLEOTIDE SEQUENCE [LARGE SCALE GENOMIC DNA]</scope>
    <source>
        <strain evidence="1 2">NH11</strain>
    </source>
</reference>
<organism evidence="1 2">
    <name type="scientific">Fuerstiella marisgermanici</name>
    <dbReference type="NCBI Taxonomy" id="1891926"/>
    <lineage>
        <taxon>Bacteria</taxon>
        <taxon>Pseudomonadati</taxon>
        <taxon>Planctomycetota</taxon>
        <taxon>Planctomycetia</taxon>
        <taxon>Planctomycetales</taxon>
        <taxon>Planctomycetaceae</taxon>
        <taxon>Fuerstiella</taxon>
    </lineage>
</organism>
<dbReference type="Proteomes" id="UP000187735">
    <property type="component" value="Chromosome"/>
</dbReference>
<dbReference type="RefSeq" id="WP_145944119.1">
    <property type="nucleotide sequence ID" value="NZ_CP017641.1"/>
</dbReference>
<dbReference type="AlphaFoldDB" id="A0A1P8WF96"/>
<proteinExistence type="predicted"/>
<gene>
    <name evidence="1" type="ORF">Fuma_02325</name>
</gene>